<name>A0A4S8MDQ1_DENBC</name>
<keyword evidence="1" id="KW-0472">Membrane</keyword>
<evidence type="ECO:0000313" key="3">
    <source>
        <dbReference type="EMBL" id="THV00511.1"/>
    </source>
</evidence>
<sequence>MGAMDLILRLGRVLHLGRLSRASLEDFKLEGILEYNFMSRHSRASKLSEDDEACSKLWKVFIDQAEEYDEKLLKEWKADMEALLIFSALYSASLTAFIIESYKTLQDDPAQRTVDLLSQISRQLSNSTTNLEPSSTFEPSTASLVCNMFWFLSLALALACSLLATFVQQWTRDFIHKTTLKPSLVRRARVVAYLHFGMQDFGLNTFVDIIPVLLHISLFLFFGGLVAFLIPVNRPLTYVMAGVLIVFLAVYVGLTFLPLIFLNSPYRTPLSGVLWRFGNSFGGFLARAHELPVQEGITLTQAILEKSMQKTAERAKRDRKAVDYTMKSSIDDGELLPFIEAIPDAIYDPSSHNRLRGDNIELVIPLLTPVDPEANVLSRILRFLSKSGSWTDEFRTRCSLTCPRAIWSLALASIDLNNKKSHNQRPSHAPLHCWLAHDLMSIYVTAFPFSTVRTLDTSTLILGKDMWSASLAMVRLNWLYSVRSTIDMLEELVNIYNPNAVTTTWSRPNVFMLHRLLLRVTSIEIYISPGSSLVSCIPSGLKWKLDEIFRLYRNRFQRSNVEGIQHLLHQLKDKDIWRPVRLCILQEYLLFSQHSVDLTGQLPLEFEFVCSTIYPSSEVPIGSIDTDSSLPLDPSRPLLALKRHVEGKELNDTTDMLLRQHLKLLFSTVIPLCSRQQLLECRRFVRWYIVRRDDNISDSARQAQWTDFDVDDIRRICECIQVEDVQSLEENTMEESDPSLRTAFILLRVGFRVPGFLLELFITLGNTPSQTMFKQGEGYVFFKTLLDLIVCFRLDDRFLPQHFTHQIGVSLSQTYLLPHFLPINSIGSKSCKDTLLITIVSRYMDLSCDTKISRYCRGVLQRMWFQTYSSTPVVVHETSQLLFANSIARLVRTIESEQSEKTQSLVFTLHEVMNILCDQITEGGVTIRWRWITSRSSAKIISDAMSQFREPENIPGLSPDQFVGADSRYRKDRAETRDALLRYCLELLSMPGPNLERQVRV</sequence>
<organism evidence="3 4">
    <name type="scientific">Dendrothele bispora (strain CBS 962.96)</name>
    <dbReference type="NCBI Taxonomy" id="1314807"/>
    <lineage>
        <taxon>Eukaryota</taxon>
        <taxon>Fungi</taxon>
        <taxon>Dikarya</taxon>
        <taxon>Basidiomycota</taxon>
        <taxon>Agaricomycotina</taxon>
        <taxon>Agaricomycetes</taxon>
        <taxon>Agaricomycetidae</taxon>
        <taxon>Agaricales</taxon>
        <taxon>Agaricales incertae sedis</taxon>
        <taxon>Dendrothele</taxon>
    </lineage>
</organism>
<dbReference type="Proteomes" id="UP000297245">
    <property type="component" value="Unassembled WGS sequence"/>
</dbReference>
<feature type="transmembrane region" description="Helical" evidence="1">
    <location>
        <begin position="239"/>
        <end position="261"/>
    </location>
</feature>
<dbReference type="OrthoDB" id="3235960at2759"/>
<evidence type="ECO:0000313" key="4">
    <source>
        <dbReference type="Proteomes" id="UP000297245"/>
    </source>
</evidence>
<keyword evidence="1" id="KW-0812">Transmembrane</keyword>
<dbReference type="EMBL" id="ML179102">
    <property type="protein sequence ID" value="THV00511.1"/>
    <property type="molecule type" value="Genomic_DNA"/>
</dbReference>
<dbReference type="AlphaFoldDB" id="A0A4S8MDQ1"/>
<reference evidence="3 4" key="1">
    <citation type="journal article" date="2019" name="Nat. Ecol. Evol.">
        <title>Megaphylogeny resolves global patterns of mushroom evolution.</title>
        <authorList>
            <person name="Varga T."/>
            <person name="Krizsan K."/>
            <person name="Foldi C."/>
            <person name="Dima B."/>
            <person name="Sanchez-Garcia M."/>
            <person name="Sanchez-Ramirez S."/>
            <person name="Szollosi G.J."/>
            <person name="Szarkandi J.G."/>
            <person name="Papp V."/>
            <person name="Albert L."/>
            <person name="Andreopoulos W."/>
            <person name="Angelini C."/>
            <person name="Antonin V."/>
            <person name="Barry K.W."/>
            <person name="Bougher N.L."/>
            <person name="Buchanan P."/>
            <person name="Buyck B."/>
            <person name="Bense V."/>
            <person name="Catcheside P."/>
            <person name="Chovatia M."/>
            <person name="Cooper J."/>
            <person name="Damon W."/>
            <person name="Desjardin D."/>
            <person name="Finy P."/>
            <person name="Geml J."/>
            <person name="Haridas S."/>
            <person name="Hughes K."/>
            <person name="Justo A."/>
            <person name="Karasinski D."/>
            <person name="Kautmanova I."/>
            <person name="Kiss B."/>
            <person name="Kocsube S."/>
            <person name="Kotiranta H."/>
            <person name="LaButti K.M."/>
            <person name="Lechner B.E."/>
            <person name="Liimatainen K."/>
            <person name="Lipzen A."/>
            <person name="Lukacs Z."/>
            <person name="Mihaltcheva S."/>
            <person name="Morgado L.N."/>
            <person name="Niskanen T."/>
            <person name="Noordeloos M.E."/>
            <person name="Ohm R.A."/>
            <person name="Ortiz-Santana B."/>
            <person name="Ovrebo C."/>
            <person name="Racz N."/>
            <person name="Riley R."/>
            <person name="Savchenko A."/>
            <person name="Shiryaev A."/>
            <person name="Soop K."/>
            <person name="Spirin V."/>
            <person name="Szebenyi C."/>
            <person name="Tomsovsky M."/>
            <person name="Tulloss R.E."/>
            <person name="Uehling J."/>
            <person name="Grigoriev I.V."/>
            <person name="Vagvolgyi C."/>
            <person name="Papp T."/>
            <person name="Martin F.M."/>
            <person name="Miettinen O."/>
            <person name="Hibbett D.S."/>
            <person name="Nagy L.G."/>
        </authorList>
    </citation>
    <scope>NUCLEOTIDE SEQUENCE [LARGE SCALE GENOMIC DNA]</scope>
    <source>
        <strain evidence="3 4">CBS 962.96</strain>
    </source>
</reference>
<keyword evidence="1" id="KW-1133">Transmembrane helix</keyword>
<proteinExistence type="predicted"/>
<feature type="transmembrane region" description="Helical" evidence="1">
    <location>
        <begin position="148"/>
        <end position="167"/>
    </location>
</feature>
<gene>
    <name evidence="3" type="ORF">K435DRAFT_718831</name>
</gene>
<evidence type="ECO:0000259" key="2">
    <source>
        <dbReference type="Pfam" id="PF20153"/>
    </source>
</evidence>
<evidence type="ECO:0000256" key="1">
    <source>
        <dbReference type="SAM" id="Phobius"/>
    </source>
</evidence>
<feature type="transmembrane region" description="Helical" evidence="1">
    <location>
        <begin position="212"/>
        <end position="232"/>
    </location>
</feature>
<dbReference type="InterPro" id="IPR045338">
    <property type="entry name" value="DUF6535"/>
</dbReference>
<keyword evidence="4" id="KW-1185">Reference proteome</keyword>
<accession>A0A4S8MDQ1</accession>
<feature type="domain" description="DUF6535" evidence="2">
    <location>
        <begin position="58"/>
        <end position="230"/>
    </location>
</feature>
<dbReference type="Pfam" id="PF20153">
    <property type="entry name" value="DUF6535"/>
    <property type="match status" value="1"/>
</dbReference>
<protein>
    <recommendedName>
        <fullName evidence="2">DUF6535 domain-containing protein</fullName>
    </recommendedName>
</protein>